<feature type="binding site" evidence="4">
    <location>
        <position position="338"/>
    </location>
    <ligand>
        <name>substrate</name>
    </ligand>
</feature>
<evidence type="ECO:0000259" key="8">
    <source>
        <dbReference type="Pfam" id="PF00266"/>
    </source>
</evidence>
<evidence type="ECO:0000256" key="4">
    <source>
        <dbReference type="PIRSR" id="PIRSR000524-1"/>
    </source>
</evidence>
<comment type="cofactor">
    <cofactor evidence="1 5 7">
        <name>pyridoxal 5'-phosphate</name>
        <dbReference type="ChEBI" id="CHEBI:597326"/>
    </cofactor>
</comment>
<dbReference type="PANTHER" id="PTHR21152:SF40">
    <property type="entry name" value="ALANINE--GLYOXYLATE AMINOTRANSFERASE"/>
    <property type="match status" value="1"/>
</dbReference>
<evidence type="ECO:0000256" key="5">
    <source>
        <dbReference type="PIRSR" id="PIRSR000524-50"/>
    </source>
</evidence>
<protein>
    <submittedName>
        <fullName evidence="9">Aminotransferase class V</fullName>
    </submittedName>
</protein>
<evidence type="ECO:0000256" key="7">
    <source>
        <dbReference type="RuleBase" id="RU004504"/>
    </source>
</evidence>
<dbReference type="GO" id="GO:0004760">
    <property type="term" value="F:L-serine-pyruvate transaminase activity"/>
    <property type="evidence" value="ECO:0007669"/>
    <property type="project" value="TreeGrafter"/>
</dbReference>
<dbReference type="InterPro" id="IPR015424">
    <property type="entry name" value="PyrdxlP-dep_Trfase"/>
</dbReference>
<dbReference type="InterPro" id="IPR015422">
    <property type="entry name" value="PyrdxlP-dep_Trfase_small"/>
</dbReference>
<sequence length="412" mass="44840">MASSYDIPRLFAPGPTCVHERVRNAMMLPLMHHRSPEFREIVAELRAAMTRLWHAPDWDCIVVPCSGTGAMEGAVVNFMRSGSKAINVSGGKFGERWAEILSAYGCEVIEVRKPWGRAVAVEELAEVLEAHPDARAVYLTSADTSTGVEHPISELAACVRQRSDALLIVDCICDFGGARDIRPVEWGIDVAVSASQKCLGVPPGLGLAAISPRAWQFAESADLPRFYFDWQLEAERQREHITKNTSPVNLIRGLLESARMIEEEGLEQVVRRHARVAEATRAAVQALELSLFAELPSNGLTVVEIPDGRAAALYQVLRDRYGYRVAEGQNQVKNRVLRLGHMGQVSEGDILGLLHVFESALVDVGLRARHTGVAVNAAMHSLALAESAAPLDIEGASNAHAPPAPVLVEQMS</sequence>
<comment type="similarity">
    <text evidence="2 6">Belongs to the class-V pyridoxal-phosphate-dependent aminotransferase family.</text>
</comment>
<accession>D0LXV6</accession>
<dbReference type="InterPro" id="IPR015421">
    <property type="entry name" value="PyrdxlP-dep_Trfase_major"/>
</dbReference>
<dbReference type="RefSeq" id="WP_012826919.1">
    <property type="nucleotide sequence ID" value="NC_013440.1"/>
</dbReference>
<evidence type="ECO:0000256" key="3">
    <source>
        <dbReference type="ARBA" id="ARBA00022898"/>
    </source>
</evidence>
<dbReference type="EMBL" id="CP001804">
    <property type="protein sequence ID" value="ACY14311.1"/>
    <property type="molecule type" value="Genomic_DNA"/>
</dbReference>
<dbReference type="KEGG" id="hoh:Hoch_1762"/>
<dbReference type="Proteomes" id="UP000001880">
    <property type="component" value="Chromosome"/>
</dbReference>
<dbReference type="InterPro" id="IPR024169">
    <property type="entry name" value="SP_NH2Trfase/AEP_transaminase"/>
</dbReference>
<evidence type="ECO:0000256" key="1">
    <source>
        <dbReference type="ARBA" id="ARBA00001933"/>
    </source>
</evidence>
<keyword evidence="9" id="KW-0808">Transferase</keyword>
<dbReference type="Gene3D" id="3.90.1150.10">
    <property type="entry name" value="Aspartate Aminotransferase, domain 1"/>
    <property type="match status" value="1"/>
</dbReference>
<dbReference type="eggNOG" id="COG0075">
    <property type="taxonomic scope" value="Bacteria"/>
</dbReference>
<name>D0LXV6_HALO1</name>
<gene>
    <name evidence="9" type="ordered locus">Hoch_1762</name>
</gene>
<dbReference type="AlphaFoldDB" id="D0LXV6"/>
<reference evidence="9 10" key="1">
    <citation type="journal article" date="2010" name="Stand. Genomic Sci.">
        <title>Complete genome sequence of Haliangium ochraceum type strain (SMP-2).</title>
        <authorList>
            <consortium name="US DOE Joint Genome Institute (JGI-PGF)"/>
            <person name="Ivanova N."/>
            <person name="Daum C."/>
            <person name="Lang E."/>
            <person name="Abt B."/>
            <person name="Kopitz M."/>
            <person name="Saunders E."/>
            <person name="Lapidus A."/>
            <person name="Lucas S."/>
            <person name="Glavina Del Rio T."/>
            <person name="Nolan M."/>
            <person name="Tice H."/>
            <person name="Copeland A."/>
            <person name="Cheng J.F."/>
            <person name="Chen F."/>
            <person name="Bruce D."/>
            <person name="Goodwin L."/>
            <person name="Pitluck S."/>
            <person name="Mavromatis K."/>
            <person name="Pati A."/>
            <person name="Mikhailova N."/>
            <person name="Chen A."/>
            <person name="Palaniappan K."/>
            <person name="Land M."/>
            <person name="Hauser L."/>
            <person name="Chang Y.J."/>
            <person name="Jeffries C.D."/>
            <person name="Detter J.C."/>
            <person name="Brettin T."/>
            <person name="Rohde M."/>
            <person name="Goker M."/>
            <person name="Bristow J."/>
            <person name="Markowitz V."/>
            <person name="Eisen J.A."/>
            <person name="Hugenholtz P."/>
            <person name="Kyrpides N.C."/>
            <person name="Klenk H.P."/>
        </authorList>
    </citation>
    <scope>NUCLEOTIDE SEQUENCE [LARGE SCALE GENOMIC DNA]</scope>
    <source>
        <strain evidence="10">DSM 14365 / CIP 107738 / JCM 11303 / AJ 13395 / SMP-2</strain>
    </source>
</reference>
<feature type="modified residue" description="N6-(pyridoxal phosphate)lysine" evidence="5">
    <location>
        <position position="197"/>
    </location>
</feature>
<proteinExistence type="inferred from homology"/>
<evidence type="ECO:0000313" key="10">
    <source>
        <dbReference type="Proteomes" id="UP000001880"/>
    </source>
</evidence>
<dbReference type="GO" id="GO:0008453">
    <property type="term" value="F:alanine-glyoxylate transaminase activity"/>
    <property type="evidence" value="ECO:0007669"/>
    <property type="project" value="TreeGrafter"/>
</dbReference>
<dbReference type="GO" id="GO:0019265">
    <property type="term" value="P:glycine biosynthetic process, by transamination of glyoxylate"/>
    <property type="evidence" value="ECO:0007669"/>
    <property type="project" value="TreeGrafter"/>
</dbReference>
<keyword evidence="9" id="KW-0032">Aminotransferase</keyword>
<evidence type="ECO:0000313" key="9">
    <source>
        <dbReference type="EMBL" id="ACY14311.1"/>
    </source>
</evidence>
<keyword evidence="10" id="KW-1185">Reference proteome</keyword>
<dbReference type="InterPro" id="IPR000192">
    <property type="entry name" value="Aminotrans_V_dom"/>
</dbReference>
<evidence type="ECO:0000256" key="2">
    <source>
        <dbReference type="ARBA" id="ARBA00009236"/>
    </source>
</evidence>
<dbReference type="PIRSF" id="PIRSF000524">
    <property type="entry name" value="SPT"/>
    <property type="match status" value="1"/>
</dbReference>
<feature type="domain" description="Aminotransferase class V" evidence="8">
    <location>
        <begin position="31"/>
        <end position="331"/>
    </location>
</feature>
<organism evidence="9 10">
    <name type="scientific">Haliangium ochraceum (strain DSM 14365 / JCM 11303 / SMP-2)</name>
    <dbReference type="NCBI Taxonomy" id="502025"/>
    <lineage>
        <taxon>Bacteria</taxon>
        <taxon>Pseudomonadati</taxon>
        <taxon>Myxococcota</taxon>
        <taxon>Polyangia</taxon>
        <taxon>Haliangiales</taxon>
        <taxon>Kofleriaceae</taxon>
        <taxon>Haliangium</taxon>
    </lineage>
</organism>
<dbReference type="STRING" id="502025.Hoch_1762"/>
<keyword evidence="3 5" id="KW-0663">Pyridoxal phosphate</keyword>
<dbReference type="PANTHER" id="PTHR21152">
    <property type="entry name" value="AMINOTRANSFERASE CLASS V"/>
    <property type="match status" value="1"/>
</dbReference>
<dbReference type="InterPro" id="IPR020578">
    <property type="entry name" value="Aminotrans_V_PyrdxlP_BS"/>
</dbReference>
<dbReference type="SUPFAM" id="SSF53383">
    <property type="entry name" value="PLP-dependent transferases"/>
    <property type="match status" value="1"/>
</dbReference>
<dbReference type="Pfam" id="PF00266">
    <property type="entry name" value="Aminotran_5"/>
    <property type="match status" value="1"/>
</dbReference>
<evidence type="ECO:0000256" key="6">
    <source>
        <dbReference type="RuleBase" id="RU004075"/>
    </source>
</evidence>
<dbReference type="PROSITE" id="PS00595">
    <property type="entry name" value="AA_TRANSFER_CLASS_5"/>
    <property type="match status" value="1"/>
</dbReference>
<dbReference type="Gene3D" id="3.40.640.10">
    <property type="entry name" value="Type I PLP-dependent aspartate aminotransferase-like (Major domain)"/>
    <property type="match status" value="1"/>
</dbReference>
<dbReference type="HOGENOM" id="CLU_027686_1_0_7"/>